<dbReference type="InterPro" id="IPR006311">
    <property type="entry name" value="TAT_signal"/>
</dbReference>
<accession>A0ABQ1KKU4</accession>
<feature type="signal peptide" evidence="1">
    <location>
        <begin position="1"/>
        <end position="31"/>
    </location>
</feature>
<dbReference type="Proteomes" id="UP000622638">
    <property type="component" value="Unassembled WGS sequence"/>
</dbReference>
<evidence type="ECO:0000256" key="1">
    <source>
        <dbReference type="SAM" id="SignalP"/>
    </source>
</evidence>
<organism evidence="2 3">
    <name type="scientific">Pseudoduganella buxea</name>
    <dbReference type="NCBI Taxonomy" id="1949069"/>
    <lineage>
        <taxon>Bacteria</taxon>
        <taxon>Pseudomonadati</taxon>
        <taxon>Pseudomonadota</taxon>
        <taxon>Betaproteobacteria</taxon>
        <taxon>Burkholderiales</taxon>
        <taxon>Oxalobacteraceae</taxon>
        <taxon>Telluria group</taxon>
        <taxon>Pseudoduganella</taxon>
    </lineage>
</organism>
<dbReference type="PROSITE" id="PS51318">
    <property type="entry name" value="TAT"/>
    <property type="match status" value="1"/>
</dbReference>
<evidence type="ECO:0000313" key="3">
    <source>
        <dbReference type="Proteomes" id="UP000622638"/>
    </source>
</evidence>
<reference evidence="3" key="1">
    <citation type="journal article" date="2019" name="Int. J. Syst. Evol. Microbiol.">
        <title>The Global Catalogue of Microorganisms (GCM) 10K type strain sequencing project: providing services to taxonomists for standard genome sequencing and annotation.</title>
        <authorList>
            <consortium name="The Broad Institute Genomics Platform"/>
            <consortium name="The Broad Institute Genome Sequencing Center for Infectious Disease"/>
            <person name="Wu L."/>
            <person name="Ma J."/>
        </authorList>
    </citation>
    <scope>NUCLEOTIDE SEQUENCE [LARGE SCALE GENOMIC DNA]</scope>
    <source>
        <strain evidence="3">CGMCC 1.15931</strain>
    </source>
</reference>
<evidence type="ECO:0000313" key="2">
    <source>
        <dbReference type="EMBL" id="GGC02557.1"/>
    </source>
</evidence>
<name>A0ABQ1KKU4_9BURK</name>
<proteinExistence type="predicted"/>
<keyword evidence="3" id="KW-1185">Reference proteome</keyword>
<dbReference type="Pfam" id="PF13211">
    <property type="entry name" value="DUF4019"/>
    <property type="match status" value="1"/>
</dbReference>
<feature type="chain" id="PRO_5045517240" description="DUF4019 domain-containing protein" evidence="1">
    <location>
        <begin position="32"/>
        <end position="149"/>
    </location>
</feature>
<keyword evidence="1" id="KW-0732">Signal</keyword>
<sequence>MSTIPRSRLTRRAALYAVAAVLAFATAPGLAQEPQSLADAQEAAERWLAQADSGNYAATWRDAAGPFRSVVTQAQWEASMRAVRTPLGAAGERALQSATFQRTLPGAPDGQYVVLQYSTQFANKESAVETITPMLDQDGSWRVSGYQIR</sequence>
<dbReference type="RefSeq" id="WP_170299990.1">
    <property type="nucleotide sequence ID" value="NZ_BMKG01000009.1"/>
</dbReference>
<protein>
    <recommendedName>
        <fullName evidence="4">DUF4019 domain-containing protein</fullName>
    </recommendedName>
</protein>
<evidence type="ECO:0008006" key="4">
    <source>
        <dbReference type="Google" id="ProtNLM"/>
    </source>
</evidence>
<dbReference type="InterPro" id="IPR025091">
    <property type="entry name" value="DUF4019"/>
</dbReference>
<dbReference type="EMBL" id="BMKG01000009">
    <property type="protein sequence ID" value="GGC02557.1"/>
    <property type="molecule type" value="Genomic_DNA"/>
</dbReference>
<comment type="caution">
    <text evidence="2">The sequence shown here is derived from an EMBL/GenBank/DDBJ whole genome shotgun (WGS) entry which is preliminary data.</text>
</comment>
<gene>
    <name evidence="2" type="ORF">GCM10011572_25640</name>
</gene>